<evidence type="ECO:0000313" key="2">
    <source>
        <dbReference type="Proteomes" id="UP000593594"/>
    </source>
</evidence>
<accession>A0A7S8HAM5</accession>
<name>A0A7S8HAM5_9HYPH</name>
<dbReference type="Proteomes" id="UP000593594">
    <property type="component" value="Chromosome"/>
</dbReference>
<reference evidence="1 2" key="1">
    <citation type="submission" date="2020-06" db="EMBL/GenBank/DDBJ databases">
        <title>Genome sequence of 2 isolates from Red Sea Mangroves.</title>
        <authorList>
            <person name="Sefrji F."/>
            <person name="Michoud G."/>
            <person name="Merlino G."/>
            <person name="Daffonchio D."/>
        </authorList>
    </citation>
    <scope>NUCLEOTIDE SEQUENCE [LARGE SCALE GENOMIC DNA]</scope>
    <source>
        <strain evidence="1 2">R1DC25</strain>
    </source>
</reference>
<gene>
    <name evidence="1" type="ORF">HW532_02035</name>
</gene>
<evidence type="ECO:0000313" key="1">
    <source>
        <dbReference type="EMBL" id="QPC41611.1"/>
    </source>
</evidence>
<dbReference type="RefSeq" id="WP_213162831.1">
    <property type="nucleotide sequence ID" value="NZ_CP058214.1"/>
</dbReference>
<dbReference type="EMBL" id="CP058214">
    <property type="protein sequence ID" value="QPC41611.1"/>
    <property type="molecule type" value="Genomic_DNA"/>
</dbReference>
<dbReference type="KEGG" id="kmn:HW532_02035"/>
<sequence>MDEDEIETIEYIAEMSLCLRDMSVKLGMPFLAYLLEMVFQEAHCASMRKRFGPPGQSPAHQ</sequence>
<keyword evidence="2" id="KW-1185">Reference proteome</keyword>
<dbReference type="AlphaFoldDB" id="A0A7S8HAM5"/>
<protein>
    <submittedName>
        <fullName evidence="1">Uncharacterized protein</fullName>
    </submittedName>
</protein>
<organism evidence="1 2">
    <name type="scientific">Kaustia mangrovi</name>
    <dbReference type="NCBI Taxonomy" id="2593653"/>
    <lineage>
        <taxon>Bacteria</taxon>
        <taxon>Pseudomonadati</taxon>
        <taxon>Pseudomonadota</taxon>
        <taxon>Alphaproteobacteria</taxon>
        <taxon>Hyphomicrobiales</taxon>
        <taxon>Parvibaculaceae</taxon>
        <taxon>Kaustia</taxon>
    </lineage>
</organism>
<proteinExistence type="predicted"/>